<dbReference type="InterPro" id="IPR050951">
    <property type="entry name" value="Retrovirus_Pol_polyprotein"/>
</dbReference>
<dbReference type="InterPro" id="IPR000477">
    <property type="entry name" value="RT_dom"/>
</dbReference>
<dbReference type="Proteomes" id="UP000036403">
    <property type="component" value="Unassembled WGS sequence"/>
</dbReference>
<dbReference type="Gene3D" id="1.10.340.70">
    <property type="match status" value="1"/>
</dbReference>
<evidence type="ECO:0000259" key="8">
    <source>
        <dbReference type="PROSITE" id="PS50994"/>
    </source>
</evidence>
<dbReference type="GO" id="GO:0042575">
    <property type="term" value="C:DNA polymerase complex"/>
    <property type="evidence" value="ECO:0007669"/>
    <property type="project" value="UniProtKB-ARBA"/>
</dbReference>
<dbReference type="FunFam" id="1.10.340.70:FF:000001">
    <property type="entry name" value="Retrovirus-related Pol polyprotein from transposon gypsy-like Protein"/>
    <property type="match status" value="1"/>
</dbReference>
<dbReference type="InterPro" id="IPR043502">
    <property type="entry name" value="DNA/RNA_pol_sf"/>
</dbReference>
<dbReference type="Gene3D" id="3.30.420.10">
    <property type="entry name" value="Ribonuclease H-like superfamily/Ribonuclease H"/>
    <property type="match status" value="1"/>
</dbReference>
<dbReference type="FunFam" id="3.30.70.270:FF:000003">
    <property type="entry name" value="Transposon Ty3-G Gag-Pol polyprotein"/>
    <property type="match status" value="1"/>
</dbReference>
<dbReference type="InterPro" id="IPR043128">
    <property type="entry name" value="Rev_trsase/Diguanyl_cyclase"/>
</dbReference>
<comment type="caution">
    <text evidence="9">The sequence shown here is derived from an EMBL/GenBank/DDBJ whole genome shotgun (WGS) entry which is preliminary data.</text>
</comment>
<dbReference type="PROSITE" id="PS50994">
    <property type="entry name" value="INTEGRASE"/>
    <property type="match status" value="1"/>
</dbReference>
<accession>A0A0J7K764</accession>
<dbReference type="InterPro" id="IPR041588">
    <property type="entry name" value="Integrase_H2C2"/>
</dbReference>
<dbReference type="InterPro" id="IPR041577">
    <property type="entry name" value="RT_RNaseH_2"/>
</dbReference>
<dbReference type="Pfam" id="PF17921">
    <property type="entry name" value="Integrase_H2C2"/>
    <property type="match status" value="1"/>
</dbReference>
<dbReference type="InterPro" id="IPR001584">
    <property type="entry name" value="Integrase_cat-core"/>
</dbReference>
<evidence type="ECO:0000256" key="2">
    <source>
        <dbReference type="ARBA" id="ARBA00022695"/>
    </source>
</evidence>
<evidence type="ECO:0000259" key="7">
    <source>
        <dbReference type="PROSITE" id="PS50878"/>
    </source>
</evidence>
<evidence type="ECO:0000256" key="1">
    <source>
        <dbReference type="ARBA" id="ARBA00012493"/>
    </source>
</evidence>
<dbReference type="GO" id="GO:0003964">
    <property type="term" value="F:RNA-directed DNA polymerase activity"/>
    <property type="evidence" value="ECO:0007669"/>
    <property type="project" value="UniProtKB-KW"/>
</dbReference>
<evidence type="ECO:0000256" key="5">
    <source>
        <dbReference type="ARBA" id="ARBA00022918"/>
    </source>
</evidence>
<reference evidence="9 10" key="1">
    <citation type="submission" date="2015-04" db="EMBL/GenBank/DDBJ databases">
        <title>Lasius niger genome sequencing.</title>
        <authorList>
            <person name="Konorov E.A."/>
            <person name="Nikitin M.A."/>
            <person name="Kirill M.V."/>
            <person name="Chang P."/>
        </authorList>
    </citation>
    <scope>NUCLEOTIDE SEQUENCE [LARGE SCALE GENOMIC DNA]</scope>
    <source>
        <tissue evidence="9">Whole</tissue>
    </source>
</reference>
<dbReference type="InterPro" id="IPR012337">
    <property type="entry name" value="RNaseH-like_sf"/>
</dbReference>
<keyword evidence="4" id="KW-0378">Hydrolase</keyword>
<feature type="domain" description="Integrase catalytic" evidence="8">
    <location>
        <begin position="428"/>
        <end position="586"/>
    </location>
</feature>
<evidence type="ECO:0000256" key="4">
    <source>
        <dbReference type="ARBA" id="ARBA00022759"/>
    </source>
</evidence>
<dbReference type="PANTHER" id="PTHR37984">
    <property type="entry name" value="PROTEIN CBG26694"/>
    <property type="match status" value="1"/>
</dbReference>
<dbReference type="CDD" id="cd01647">
    <property type="entry name" value="RT_LTR"/>
    <property type="match status" value="1"/>
</dbReference>
<evidence type="ECO:0000313" key="10">
    <source>
        <dbReference type="Proteomes" id="UP000036403"/>
    </source>
</evidence>
<dbReference type="FunFam" id="3.30.70.270:FF:000020">
    <property type="entry name" value="Transposon Tf2-6 polyprotein-like Protein"/>
    <property type="match status" value="1"/>
</dbReference>
<dbReference type="Gene3D" id="3.30.70.270">
    <property type="match status" value="2"/>
</dbReference>
<dbReference type="EMBL" id="LBMM01012647">
    <property type="protein sequence ID" value="KMQ86079.1"/>
    <property type="molecule type" value="Genomic_DNA"/>
</dbReference>
<feature type="domain" description="Reverse transcriptase" evidence="7">
    <location>
        <begin position="1"/>
        <end position="84"/>
    </location>
</feature>
<dbReference type="EC" id="2.7.7.49" evidence="1"/>
<keyword evidence="10" id="KW-1185">Reference proteome</keyword>
<keyword evidence="3" id="KW-0540">Nuclease</keyword>
<organism evidence="9 10">
    <name type="scientific">Lasius niger</name>
    <name type="common">Black garden ant</name>
    <dbReference type="NCBI Taxonomy" id="67767"/>
    <lineage>
        <taxon>Eukaryota</taxon>
        <taxon>Metazoa</taxon>
        <taxon>Ecdysozoa</taxon>
        <taxon>Arthropoda</taxon>
        <taxon>Hexapoda</taxon>
        <taxon>Insecta</taxon>
        <taxon>Pterygota</taxon>
        <taxon>Neoptera</taxon>
        <taxon>Endopterygota</taxon>
        <taxon>Hymenoptera</taxon>
        <taxon>Apocrita</taxon>
        <taxon>Aculeata</taxon>
        <taxon>Formicoidea</taxon>
        <taxon>Formicidae</taxon>
        <taxon>Formicinae</taxon>
        <taxon>Lasius</taxon>
        <taxon>Lasius</taxon>
    </lineage>
</organism>
<keyword evidence="5" id="KW-0695">RNA-directed DNA polymerase</keyword>
<evidence type="ECO:0000313" key="9">
    <source>
        <dbReference type="EMBL" id="KMQ86079.1"/>
    </source>
</evidence>
<gene>
    <name evidence="9" type="ORF">RF55_15049</name>
</gene>
<protein>
    <recommendedName>
        <fullName evidence="1">RNA-directed DNA polymerase</fullName>
        <ecNumber evidence="1">2.7.7.49</ecNumber>
    </recommendedName>
</protein>
<dbReference type="SUPFAM" id="SSF56672">
    <property type="entry name" value="DNA/RNA polymerases"/>
    <property type="match status" value="1"/>
</dbReference>
<dbReference type="PROSITE" id="PS50878">
    <property type="entry name" value="RT_POL"/>
    <property type="match status" value="1"/>
</dbReference>
<dbReference type="GO" id="GO:0015074">
    <property type="term" value="P:DNA integration"/>
    <property type="evidence" value="ECO:0007669"/>
    <property type="project" value="InterPro"/>
</dbReference>
<keyword evidence="4" id="KW-0255">Endonuclease</keyword>
<dbReference type="AlphaFoldDB" id="A0A0J7K764"/>
<proteinExistence type="predicted"/>
<name>A0A0J7K764_LASNI</name>
<dbReference type="SUPFAM" id="SSF53098">
    <property type="entry name" value="Ribonuclease H-like"/>
    <property type="match status" value="1"/>
</dbReference>
<dbReference type="InterPro" id="IPR036397">
    <property type="entry name" value="RNaseH_sf"/>
</dbReference>
<dbReference type="GO" id="GO:0003676">
    <property type="term" value="F:nucleic acid binding"/>
    <property type="evidence" value="ECO:0007669"/>
    <property type="project" value="InterPro"/>
</dbReference>
<dbReference type="FunFam" id="3.10.20.370:FF:000001">
    <property type="entry name" value="Retrovirus-related Pol polyprotein from transposon 17.6-like protein"/>
    <property type="match status" value="1"/>
</dbReference>
<dbReference type="Pfam" id="PF00665">
    <property type="entry name" value="rve"/>
    <property type="match status" value="1"/>
</dbReference>
<dbReference type="PANTHER" id="PTHR37984:SF5">
    <property type="entry name" value="PROTEIN NYNRIN-LIKE"/>
    <property type="match status" value="1"/>
</dbReference>
<dbReference type="PaxDb" id="67767-A0A0J7K764"/>
<keyword evidence="2" id="KW-0548">Nucleotidyltransferase</keyword>
<dbReference type="CDD" id="cd09274">
    <property type="entry name" value="RNase_HI_RT_Ty3"/>
    <property type="match status" value="1"/>
</dbReference>
<keyword evidence="2" id="KW-0808">Transferase</keyword>
<keyword evidence="6" id="KW-0511">Multifunctional enzyme</keyword>
<dbReference type="GO" id="GO:0004519">
    <property type="term" value="F:endonuclease activity"/>
    <property type="evidence" value="ECO:0007669"/>
    <property type="project" value="UniProtKB-KW"/>
</dbReference>
<sequence>MVLFGLCNFPAVFQRHIRAVFRELTIQDVVLIYLDDLIIPAKKEKECLQKLKQVLKAARDYGLRINWKKCNLLVRRVEYLGHIVEAGTIRPSEREITAVTGFPRPTSIKMVQSFLGITGYFRKFIPQYALIAHPLSQLLKNGVRFVFGADQEQAFERLKTILTRDPILKLYKVNAGTELHTDASRYGLGAILLQKDAEDNQLHPVYYASWKTSEAEGRYSSYELEVLAIIKAKFRLYLLGVSFRIVTDCRAFVQTMSKKDAYLRVAHWALRREEFEYTVEHRSGTLMRHVDALSRNPAECLMMQKMAQDALVTQIKQMQTKDPELRTIMKSAGQNNNKEFTILNGILYKQKQGDLLLVVPKAMQQEIILQTHERGHFGWRNTEYLLQQEYWFPRMRSKIQQIINNCVRRLLAEKKYGKGEGLLQPIDKEDGPFETYHLDHLGPISSIKKNYAHILTVVDAFSKFVWLYPTRLMTSDDVITRLKKQAATFGNPRRIVTDRGTAFTSNAFREYCEKENIEHRLITTDVPRGNGQVERMNRSIVAILTKLSLEKPAEWYKHVDRVQQFVNASFSRSIGATPFEIMVGRNMRLRDDLQLRNALQKLAFDMFQQKKYNSGTK</sequence>
<dbReference type="OrthoDB" id="7554763at2759"/>
<evidence type="ECO:0000256" key="3">
    <source>
        <dbReference type="ARBA" id="ARBA00022722"/>
    </source>
</evidence>
<dbReference type="Pfam" id="PF17919">
    <property type="entry name" value="RT_RNaseH_2"/>
    <property type="match status" value="1"/>
</dbReference>
<dbReference type="STRING" id="67767.A0A0J7K764"/>
<dbReference type="Pfam" id="PF00078">
    <property type="entry name" value="RVT_1"/>
    <property type="match status" value="1"/>
</dbReference>
<evidence type="ECO:0000256" key="6">
    <source>
        <dbReference type="ARBA" id="ARBA00023268"/>
    </source>
</evidence>